<protein>
    <recommendedName>
        <fullName evidence="9">Fe2OG dioxygenase domain-containing protein</fullName>
    </recommendedName>
</protein>
<keyword evidence="11" id="KW-1185">Reference proteome</keyword>
<comment type="similarity">
    <text evidence="2">Belongs to the alkB family.</text>
</comment>
<gene>
    <name evidence="10" type="ORF">PSFLO_02162</name>
</gene>
<dbReference type="InterPro" id="IPR037151">
    <property type="entry name" value="AlkB-like_sf"/>
</dbReference>
<keyword evidence="5" id="KW-0560">Oxidoreductase</keyword>
<comment type="subcellular location">
    <subcellularLocation>
        <location evidence="1">Nucleus</location>
    </subcellularLocation>
</comment>
<dbReference type="OrthoDB" id="412814at2759"/>
<dbReference type="EMBL" id="OOIP01000005">
    <property type="protein sequence ID" value="SPO36691.1"/>
    <property type="molecule type" value="Genomic_DNA"/>
</dbReference>
<evidence type="ECO:0000256" key="6">
    <source>
        <dbReference type="ARBA" id="ARBA00023004"/>
    </source>
</evidence>
<dbReference type="SUPFAM" id="SSF51197">
    <property type="entry name" value="Clavaminate synthase-like"/>
    <property type="match status" value="1"/>
</dbReference>
<sequence length="336" mass="37245">MSIIEEPSSQHQDLEAYRIHLPQHVLPSSSHDTRGPTNDNGDGDDNDSGFFYIPDFISADEEEYLINKINTAPLPKWKTLHNRRLQYWGGQVTASNVLIPQDMPDFLEKFPDLVSRLERTGAFRGSKHGRPNHCLVNEYRAGQGIMPHEDGAAYFPAVATISLGSHTLLDVYRYVDDALQQQFDKKMEQHDAGPGDPAALPRERIEGNVKVVRGARAREPEPVFSILQEPRSLLITRGRVYRDFLHGIAERTSDPAEALSKVINVGQIRDGGIQEVLAAAKASLQPPSKLMPVAKADGDGTRKTELVRDTRLSLTLRDVEKVSKGLGGLLGAMTRV</sequence>
<dbReference type="GO" id="GO:0005634">
    <property type="term" value="C:nucleus"/>
    <property type="evidence" value="ECO:0007669"/>
    <property type="project" value="UniProtKB-SubCell"/>
</dbReference>
<keyword evidence="7" id="KW-0539">Nucleus</keyword>
<dbReference type="AlphaFoldDB" id="A0A5C3F0B3"/>
<evidence type="ECO:0000256" key="7">
    <source>
        <dbReference type="ARBA" id="ARBA00023242"/>
    </source>
</evidence>
<evidence type="ECO:0000256" key="3">
    <source>
        <dbReference type="ARBA" id="ARBA00022723"/>
    </source>
</evidence>
<dbReference type="Gene3D" id="2.60.120.590">
    <property type="entry name" value="Alpha-ketoglutarate-dependent dioxygenase AlkB-like"/>
    <property type="match status" value="1"/>
</dbReference>
<evidence type="ECO:0000313" key="11">
    <source>
        <dbReference type="Proteomes" id="UP000323386"/>
    </source>
</evidence>
<evidence type="ECO:0000256" key="5">
    <source>
        <dbReference type="ARBA" id="ARBA00023002"/>
    </source>
</evidence>
<accession>A0A5C3F0B3</accession>
<dbReference type="InterPro" id="IPR032862">
    <property type="entry name" value="ALKBH6"/>
</dbReference>
<dbReference type="PANTHER" id="PTHR46030">
    <property type="entry name" value="ALPHA-KETOGLUTARATE-DEPENDENT DIOXYGENASE ALKB HOMOLOG 6"/>
    <property type="match status" value="1"/>
</dbReference>
<dbReference type="InterPro" id="IPR005123">
    <property type="entry name" value="Oxoglu/Fe-dep_dioxygenase_dom"/>
</dbReference>
<dbReference type="GO" id="GO:0051213">
    <property type="term" value="F:dioxygenase activity"/>
    <property type="evidence" value="ECO:0007669"/>
    <property type="project" value="UniProtKB-KW"/>
</dbReference>
<dbReference type="PROSITE" id="PS51471">
    <property type="entry name" value="FE2OG_OXY"/>
    <property type="match status" value="1"/>
</dbReference>
<reference evidence="10 11" key="1">
    <citation type="submission" date="2018-03" db="EMBL/GenBank/DDBJ databases">
        <authorList>
            <person name="Guldener U."/>
        </authorList>
    </citation>
    <scope>NUCLEOTIDE SEQUENCE [LARGE SCALE GENOMIC DNA]</scope>
    <source>
        <strain evidence="10 11">DAOM196992</strain>
    </source>
</reference>
<proteinExistence type="inferred from homology"/>
<name>A0A5C3F0B3_9BASI</name>
<dbReference type="Proteomes" id="UP000323386">
    <property type="component" value="Unassembled WGS sequence"/>
</dbReference>
<evidence type="ECO:0000256" key="2">
    <source>
        <dbReference type="ARBA" id="ARBA00007879"/>
    </source>
</evidence>
<keyword evidence="4" id="KW-0223">Dioxygenase</keyword>
<organism evidence="10 11">
    <name type="scientific">Pseudozyma flocculosa</name>
    <dbReference type="NCBI Taxonomy" id="84751"/>
    <lineage>
        <taxon>Eukaryota</taxon>
        <taxon>Fungi</taxon>
        <taxon>Dikarya</taxon>
        <taxon>Basidiomycota</taxon>
        <taxon>Ustilaginomycotina</taxon>
        <taxon>Ustilaginomycetes</taxon>
        <taxon>Ustilaginales</taxon>
        <taxon>Ustilaginaceae</taxon>
        <taxon>Pseudozyma</taxon>
    </lineage>
</organism>
<evidence type="ECO:0000256" key="8">
    <source>
        <dbReference type="SAM" id="MobiDB-lite"/>
    </source>
</evidence>
<keyword evidence="6" id="KW-0408">Iron</keyword>
<dbReference type="Pfam" id="PF13532">
    <property type="entry name" value="2OG-FeII_Oxy_2"/>
    <property type="match status" value="1"/>
</dbReference>
<dbReference type="GO" id="GO:0046872">
    <property type="term" value="F:metal ion binding"/>
    <property type="evidence" value="ECO:0007669"/>
    <property type="project" value="UniProtKB-KW"/>
</dbReference>
<evidence type="ECO:0000313" key="10">
    <source>
        <dbReference type="EMBL" id="SPO36691.1"/>
    </source>
</evidence>
<evidence type="ECO:0000259" key="9">
    <source>
        <dbReference type="PROSITE" id="PS51471"/>
    </source>
</evidence>
<dbReference type="PANTHER" id="PTHR46030:SF1">
    <property type="entry name" value="ALPHA-KETOGLUTARATE-DEPENDENT DIOXYGENASE ALKB HOMOLOG 6"/>
    <property type="match status" value="1"/>
</dbReference>
<dbReference type="InterPro" id="IPR027450">
    <property type="entry name" value="AlkB-like"/>
</dbReference>
<evidence type="ECO:0000256" key="4">
    <source>
        <dbReference type="ARBA" id="ARBA00022964"/>
    </source>
</evidence>
<evidence type="ECO:0000256" key="1">
    <source>
        <dbReference type="ARBA" id="ARBA00004123"/>
    </source>
</evidence>
<feature type="region of interest" description="Disordered" evidence="8">
    <location>
        <begin position="26"/>
        <end position="47"/>
    </location>
</feature>
<keyword evidence="3" id="KW-0479">Metal-binding</keyword>
<feature type="domain" description="Fe2OG dioxygenase" evidence="9">
    <location>
        <begin position="130"/>
        <end position="320"/>
    </location>
</feature>